<feature type="transmembrane region" description="Helical" evidence="1">
    <location>
        <begin position="41"/>
        <end position="65"/>
    </location>
</feature>
<evidence type="ECO:0000313" key="3">
    <source>
        <dbReference type="Proteomes" id="UP000786693"/>
    </source>
</evidence>
<evidence type="ECO:0008006" key="4">
    <source>
        <dbReference type="Google" id="ProtNLM"/>
    </source>
</evidence>
<comment type="caution">
    <text evidence="2">The sequence shown here is derived from an EMBL/GenBank/DDBJ whole genome shotgun (WGS) entry which is preliminary data.</text>
</comment>
<organism evidence="2 3">
    <name type="scientific">Jannaschia pagri</name>
    <dbReference type="NCBI Taxonomy" id="2829797"/>
    <lineage>
        <taxon>Bacteria</taxon>
        <taxon>Pseudomonadati</taxon>
        <taxon>Pseudomonadota</taxon>
        <taxon>Alphaproteobacteria</taxon>
        <taxon>Rhodobacterales</taxon>
        <taxon>Roseobacteraceae</taxon>
        <taxon>Jannaschia</taxon>
    </lineage>
</organism>
<keyword evidence="3" id="KW-1185">Reference proteome</keyword>
<accession>A0ABQ4NM67</accession>
<name>A0ABQ4NM67_9RHOB</name>
<keyword evidence="1" id="KW-0472">Membrane</keyword>
<protein>
    <recommendedName>
        <fullName evidence="4">Major facilitator superfamily (MFS) profile domain-containing protein</fullName>
    </recommendedName>
</protein>
<proteinExistence type="predicted"/>
<keyword evidence="1" id="KW-0812">Transmembrane</keyword>
<gene>
    <name evidence="2" type="ORF">JANAI62_21240</name>
</gene>
<dbReference type="RefSeq" id="WP_220748988.1">
    <property type="nucleotide sequence ID" value="NZ_BPFH01000003.1"/>
</dbReference>
<feature type="transmembrane region" description="Helical" evidence="1">
    <location>
        <begin position="105"/>
        <end position="128"/>
    </location>
</feature>
<sequence length="141" mass="14122">MHTRAVIRGCLIACTLGVGGALVLILAAASALSPRLPEWDQVLLISFGVGIGAAVPLTGAALLGARYAAQRRATVPWRWGAVGGGAVAGLGGLLLSGGFGGAFRMAMVFAPFGVATGLLAWVAAFGFVPRVAFSPSDEGSK</sequence>
<dbReference type="EMBL" id="BPFH01000003">
    <property type="protein sequence ID" value="GIT95501.1"/>
    <property type="molecule type" value="Genomic_DNA"/>
</dbReference>
<reference evidence="2 3" key="1">
    <citation type="submission" date="2021-05" db="EMBL/GenBank/DDBJ databases">
        <title>Bacteria Genome sequencing.</title>
        <authorList>
            <person name="Takabe Y."/>
            <person name="Nakajima Y."/>
            <person name="Suzuki S."/>
            <person name="Shiozaki T."/>
        </authorList>
    </citation>
    <scope>NUCLEOTIDE SEQUENCE [LARGE SCALE GENOMIC DNA]</scope>
    <source>
        <strain evidence="2 3">AI_62</strain>
    </source>
</reference>
<evidence type="ECO:0000313" key="2">
    <source>
        <dbReference type="EMBL" id="GIT95501.1"/>
    </source>
</evidence>
<keyword evidence="1" id="KW-1133">Transmembrane helix</keyword>
<dbReference type="Proteomes" id="UP000786693">
    <property type="component" value="Unassembled WGS sequence"/>
</dbReference>
<evidence type="ECO:0000256" key="1">
    <source>
        <dbReference type="SAM" id="Phobius"/>
    </source>
</evidence>
<feature type="transmembrane region" description="Helical" evidence="1">
    <location>
        <begin position="77"/>
        <end position="99"/>
    </location>
</feature>